<feature type="compositionally biased region" description="Low complexity" evidence="4">
    <location>
        <begin position="571"/>
        <end position="580"/>
    </location>
</feature>
<dbReference type="SMART" id="SM00248">
    <property type="entry name" value="ANK"/>
    <property type="match status" value="12"/>
</dbReference>
<proteinExistence type="predicted"/>
<dbReference type="InterPro" id="IPR016024">
    <property type="entry name" value="ARM-type_fold"/>
</dbReference>
<evidence type="ECO:0000313" key="6">
    <source>
        <dbReference type="Proteomes" id="UP001178507"/>
    </source>
</evidence>
<evidence type="ECO:0000256" key="2">
    <source>
        <dbReference type="ARBA" id="ARBA00023043"/>
    </source>
</evidence>
<keyword evidence="6" id="KW-1185">Reference proteome</keyword>
<protein>
    <submittedName>
        <fullName evidence="5">Uncharacterized protein</fullName>
    </submittedName>
</protein>
<dbReference type="SUPFAM" id="SSF48371">
    <property type="entry name" value="ARM repeat"/>
    <property type="match status" value="2"/>
</dbReference>
<feature type="repeat" description="ANK" evidence="3">
    <location>
        <begin position="182"/>
        <end position="214"/>
    </location>
</feature>
<organism evidence="5 6">
    <name type="scientific">Effrenium voratum</name>
    <dbReference type="NCBI Taxonomy" id="2562239"/>
    <lineage>
        <taxon>Eukaryota</taxon>
        <taxon>Sar</taxon>
        <taxon>Alveolata</taxon>
        <taxon>Dinophyceae</taxon>
        <taxon>Suessiales</taxon>
        <taxon>Symbiodiniaceae</taxon>
        <taxon>Effrenium</taxon>
    </lineage>
</organism>
<accession>A0AA36N380</accession>
<feature type="repeat" description="ANK" evidence="3">
    <location>
        <begin position="248"/>
        <end position="281"/>
    </location>
</feature>
<dbReference type="Proteomes" id="UP001178507">
    <property type="component" value="Unassembled WGS sequence"/>
</dbReference>
<evidence type="ECO:0000256" key="4">
    <source>
        <dbReference type="SAM" id="MobiDB-lite"/>
    </source>
</evidence>
<feature type="repeat" description="ANK" evidence="3">
    <location>
        <begin position="380"/>
        <end position="412"/>
    </location>
</feature>
<feature type="compositionally biased region" description="Low complexity" evidence="4">
    <location>
        <begin position="108"/>
        <end position="133"/>
    </location>
</feature>
<dbReference type="PANTHER" id="PTHR24198">
    <property type="entry name" value="ANKYRIN REPEAT AND PROTEIN KINASE DOMAIN-CONTAINING PROTEIN"/>
    <property type="match status" value="1"/>
</dbReference>
<keyword evidence="1" id="KW-0677">Repeat</keyword>
<evidence type="ECO:0000256" key="3">
    <source>
        <dbReference type="PROSITE-ProRule" id="PRU00023"/>
    </source>
</evidence>
<reference evidence="5" key="1">
    <citation type="submission" date="2023-08" db="EMBL/GenBank/DDBJ databases">
        <authorList>
            <person name="Chen Y."/>
            <person name="Shah S."/>
            <person name="Dougan E. K."/>
            <person name="Thang M."/>
            <person name="Chan C."/>
        </authorList>
    </citation>
    <scope>NUCLEOTIDE SEQUENCE</scope>
</reference>
<feature type="compositionally biased region" description="Low complexity" evidence="4">
    <location>
        <begin position="1"/>
        <end position="14"/>
    </location>
</feature>
<gene>
    <name evidence="5" type="ORF">EVOR1521_LOCUS16020</name>
</gene>
<evidence type="ECO:0000313" key="5">
    <source>
        <dbReference type="EMBL" id="CAJ1390663.1"/>
    </source>
</evidence>
<feature type="compositionally biased region" description="Basic and acidic residues" evidence="4">
    <location>
        <begin position="2034"/>
        <end position="2071"/>
    </location>
</feature>
<feature type="region of interest" description="Disordered" evidence="4">
    <location>
        <begin position="1881"/>
        <end position="2071"/>
    </location>
</feature>
<feature type="region of interest" description="Disordered" evidence="4">
    <location>
        <begin position="1213"/>
        <end position="1263"/>
    </location>
</feature>
<sequence length="2071" mass="219656">MGSGASKKSNAASGPVQVKPRSEVPHYEGLSLGAAADIIDTLNLNQEVGSRPLAQAKVEDEDIEAEMAQAISRHPASPSAAAGSSASLGTSPARPPKGKTARPPVAPAAPAASPRSASPKSAASPRSAVSPKSAGREAPKSGSEPLCAADLHAACRSGDAAAARGMLKKTSELDEETLFDEYGDSVLHHAAHSGELEILKLLLEKQVQVDIPNARNETALSVACRKNHTAMALQLLKAEANPNRPATSGLTPVLAAFLSDASEELLEALVENKADLNVQDHRGVGALHSMALSNNLRLMNWLIEHSAELDLQTEHGTTALMLAARRPELEGVKRLLEAKANPNLSNKAGSNTLMQAFSCNLPVAQLLLDHGASVEMVDSAGRSALFHAVTSGEPEAVQAVIQRGGRVNILDEDARTPLYQACLMGSGDLVKLLLAHNADPNLAGRGSSVRPTAPEEEDGASRVLLEEARTCLQISTMLAHNELMVCLLEHSADLNAAPGNLGWSALHLCAVVNNEEGASLLLRRGVELSEDIEGNTAKMLAERAGHERLLELLAHEAAPARARPKAPLPPLAGGREQAEAPELAPLESFKEEWAPRAPGDSLLDRVFGPMVHDAMLSSQWRHRWEAYTFISRSFAELGAEPRDLIEAVSRATCMAARDKIPKVFHAALSVLEELLSTSAVDEVSCEDFAQLLHSEEGNMLELLLDQTDVGGGSSNSTSPQQAAANSLCSCVLHGRVSLDEAALPLFQRIDERLRALTKDESKIPKCLAANLKLLGRILTSFGLQQSGLFRRALLLPLLLRAAACEQSKVRAASGDCLLQLLSLSGGMEERLWDLLPPKAKKRIQSLATGHEGIALLSATPCDEDAMAKEDIVAEEGRASAFLCVSELNSLTWSALNGESVARSPKASDALGLADEAAAQALVAAFSSKNWKQRAESVNDLAAKLAAAGEGVKLIEGEGDGGGPLLSQYVLCSLRISLLQTELGTLLADTVTAVFVSAADLLRLVCSQVPLYIAPLFLEPLLPSLVARLLDTSQKVRHKALETTLEVCALHGSALSEMVACCVSSGSAWSSASEKSGDRSTGPRLQLLTQMVQRMQDRDSARSWSDDTWSSLCSYALKAAENKSETVRKQAASLLEAIAMVGGRAGEIAEHALGQVKAMAEERQKQKMRPGTGVRPLTGRTGTASSRPGTGALGCSGRLSNMGSTFSMTLNSTGRLSTANRSRGGASGSFRPGTGRPGTGSAISMADESDNSVHSDAPAVEAEDGGALDDGVKFFDVVRSAGGADAVPEPAEGEAALKEALPLAEALDEVALDFVAPLIALFGEGWTRCFYSRNWQCRVAALTHLSAVMAQRLEATDSANIAELLDGCMRAVHEGLGDQNVRVYAEACMSVTAIVPAFCGTVDGRLLVAHLAPLLRQLCARMGDSKEAVRTQTTQAIFRLMNPPTGNIVSPVAIAMLILRHLTPMKEEDADSPMASVSKGATGKGATTGWLCRIGALRDLCKEYSKSIVQQPGSTNPGEWLRLADGLKHSDPYVRHESVRLYALVCKMHLKPLGDEEAQRPAREIWVAALPKDVPGKSVAQVRKYLKLPDTGAAPSLERQKSLSTAAAPWQVPPQLATWAGCPLEALAALCAPQAGDEKAVIAALKALGKGKEADKTDKASCEEAFSGICRAIQQALAYPTGNDRFVFLTSVELCQSAVQQLGPSLSGLDLNMALAKVFPTLMERTAMSSDVKVGVSSDKLVQQLAKHPKVGCEAVTKMVIASVARSERPSRPLVLLRTLLGDFGLRLCAQKDVVLLLLQALATQLENEAESNGQVRAQLVAVLATCNQFSSETVRFCLSEVEVSQRKPLLAALAEAPDSKLMALGAAAAEEEVAVAGSAVRAASRSRGMSPLSQSPEGPRNARPAVLSRHTSRNNLGKPPEDPHGPSLRRSDSGRTDRTERTDDESPGIRDGTRSHSTRRRRRIDCSPQNEAAGLSASTAASTEFPSESPRPFGSRTTSTPNLSKSLEASPRSKPPAPMNLSTALKGTESASWKFKDEGKRSKSDVRFGKDKPLNDLDLEAMSREGQGRSR</sequence>
<keyword evidence="2 3" id="KW-0040">ANK repeat</keyword>
<dbReference type="InterPro" id="IPR036770">
    <property type="entry name" value="Ankyrin_rpt-contain_sf"/>
</dbReference>
<comment type="caution">
    <text evidence="5">The sequence shown here is derived from an EMBL/GenBank/DDBJ whole genome shotgun (WGS) entry which is preliminary data.</text>
</comment>
<feature type="region of interest" description="Disordered" evidence="4">
    <location>
        <begin position="1"/>
        <end position="24"/>
    </location>
</feature>
<feature type="compositionally biased region" description="Polar residues" evidence="4">
    <location>
        <begin position="1995"/>
        <end position="2007"/>
    </location>
</feature>
<dbReference type="InterPro" id="IPR011989">
    <property type="entry name" value="ARM-like"/>
</dbReference>
<dbReference type="PROSITE" id="PS50088">
    <property type="entry name" value="ANK_REPEAT"/>
    <property type="match status" value="6"/>
</dbReference>
<feature type="region of interest" description="Disordered" evidence="4">
    <location>
        <begin position="46"/>
        <end position="144"/>
    </location>
</feature>
<dbReference type="EMBL" id="CAUJNA010002113">
    <property type="protein sequence ID" value="CAJ1390663.1"/>
    <property type="molecule type" value="Genomic_DNA"/>
</dbReference>
<feature type="compositionally biased region" description="Basic and acidic residues" evidence="4">
    <location>
        <begin position="1919"/>
        <end position="1941"/>
    </location>
</feature>
<feature type="repeat" description="ANK" evidence="3">
    <location>
        <begin position="315"/>
        <end position="347"/>
    </location>
</feature>
<feature type="repeat" description="ANK" evidence="3">
    <location>
        <begin position="413"/>
        <end position="445"/>
    </location>
</feature>
<dbReference type="PANTHER" id="PTHR24198:SF165">
    <property type="entry name" value="ANKYRIN REPEAT-CONTAINING PROTEIN-RELATED"/>
    <property type="match status" value="1"/>
</dbReference>
<dbReference type="Gene3D" id="1.25.10.10">
    <property type="entry name" value="Leucine-rich Repeat Variant"/>
    <property type="match status" value="3"/>
</dbReference>
<name>A0AA36N380_9DINO</name>
<dbReference type="Pfam" id="PF12796">
    <property type="entry name" value="Ank_2"/>
    <property type="match status" value="3"/>
</dbReference>
<evidence type="ECO:0000256" key="1">
    <source>
        <dbReference type="ARBA" id="ARBA00022737"/>
    </source>
</evidence>
<feature type="region of interest" description="Disordered" evidence="4">
    <location>
        <begin position="1160"/>
        <end position="1194"/>
    </location>
</feature>
<dbReference type="SUPFAM" id="SSF48403">
    <property type="entry name" value="Ankyrin repeat"/>
    <property type="match status" value="2"/>
</dbReference>
<dbReference type="Pfam" id="PF21040">
    <property type="entry name" value="CEP104-like_TOG"/>
    <property type="match status" value="3"/>
</dbReference>
<dbReference type="Gene3D" id="1.25.40.20">
    <property type="entry name" value="Ankyrin repeat-containing domain"/>
    <property type="match status" value="2"/>
</dbReference>
<dbReference type="PROSITE" id="PS50297">
    <property type="entry name" value="ANK_REP_REGION"/>
    <property type="match status" value="4"/>
</dbReference>
<feature type="repeat" description="ANK" evidence="3">
    <location>
        <begin position="282"/>
        <end position="314"/>
    </location>
</feature>
<feature type="compositionally biased region" description="Polar residues" evidence="4">
    <location>
        <begin position="2020"/>
        <end position="2031"/>
    </location>
</feature>
<dbReference type="InterPro" id="IPR002110">
    <property type="entry name" value="Ankyrin_rpt"/>
</dbReference>
<feature type="region of interest" description="Disordered" evidence="4">
    <location>
        <begin position="560"/>
        <end position="580"/>
    </location>
</feature>
<feature type="compositionally biased region" description="Low complexity" evidence="4">
    <location>
        <begin position="75"/>
        <end position="92"/>
    </location>
</feature>